<dbReference type="GO" id="GO:0003735">
    <property type="term" value="F:structural constituent of ribosome"/>
    <property type="evidence" value="ECO:0007669"/>
    <property type="project" value="InterPro"/>
</dbReference>
<evidence type="ECO:0000256" key="4">
    <source>
        <dbReference type="HAMAP-Rule" id="MF_01366"/>
    </source>
</evidence>
<comment type="similarity">
    <text evidence="1 4">Belongs to the universal ribosomal protein uL13 family.</text>
</comment>
<dbReference type="Pfam" id="PF00572">
    <property type="entry name" value="Ribosomal_L13"/>
    <property type="match status" value="1"/>
</dbReference>
<proteinExistence type="inferred from homology"/>
<organism evidence="5 6">
    <name type="scientific">Candidatus Woesebacteria bacterium RIFCSPLOWO2_01_FULL_44_14</name>
    <dbReference type="NCBI Taxonomy" id="1802525"/>
    <lineage>
        <taxon>Bacteria</taxon>
        <taxon>Candidatus Woeseibacteriota</taxon>
    </lineage>
</organism>
<dbReference type="PIRSF" id="PIRSF002181">
    <property type="entry name" value="Ribosomal_L13"/>
    <property type="match status" value="1"/>
</dbReference>
<dbReference type="PANTHER" id="PTHR11545">
    <property type="entry name" value="RIBOSOMAL PROTEIN L13"/>
    <property type="match status" value="1"/>
</dbReference>
<accession>A0A1F8C1I6</accession>
<evidence type="ECO:0000313" key="6">
    <source>
        <dbReference type="Proteomes" id="UP000178429"/>
    </source>
</evidence>
<keyword evidence="2 4" id="KW-0689">Ribosomal protein</keyword>
<comment type="caution">
    <text evidence="5">The sequence shown here is derived from an EMBL/GenBank/DDBJ whole genome shotgun (WGS) entry which is preliminary data.</text>
</comment>
<comment type="subunit">
    <text evidence="4">Part of the 50S ribosomal subunit.</text>
</comment>
<dbReference type="EMBL" id="MGHL01000006">
    <property type="protein sequence ID" value="OGM70197.1"/>
    <property type="molecule type" value="Genomic_DNA"/>
</dbReference>
<name>A0A1F8C1I6_9BACT</name>
<comment type="function">
    <text evidence="4">This protein is one of the early assembly proteins of the 50S ribosomal subunit, although it is not seen to bind rRNA by itself. It is important during the early stages of 50S assembly.</text>
</comment>
<dbReference type="GO" id="GO:0003729">
    <property type="term" value="F:mRNA binding"/>
    <property type="evidence" value="ECO:0007669"/>
    <property type="project" value="TreeGrafter"/>
</dbReference>
<reference evidence="5 6" key="1">
    <citation type="journal article" date="2016" name="Nat. Commun.">
        <title>Thousands of microbial genomes shed light on interconnected biogeochemical processes in an aquifer system.</title>
        <authorList>
            <person name="Anantharaman K."/>
            <person name="Brown C.T."/>
            <person name="Hug L.A."/>
            <person name="Sharon I."/>
            <person name="Castelle C.J."/>
            <person name="Probst A.J."/>
            <person name="Thomas B.C."/>
            <person name="Singh A."/>
            <person name="Wilkins M.J."/>
            <person name="Karaoz U."/>
            <person name="Brodie E.L."/>
            <person name="Williams K.H."/>
            <person name="Hubbard S.S."/>
            <person name="Banfield J.F."/>
        </authorList>
    </citation>
    <scope>NUCLEOTIDE SEQUENCE [LARGE SCALE GENOMIC DNA]</scope>
</reference>
<dbReference type="InterPro" id="IPR005823">
    <property type="entry name" value="Ribosomal_uL13_bac-type"/>
</dbReference>
<evidence type="ECO:0000256" key="3">
    <source>
        <dbReference type="ARBA" id="ARBA00023274"/>
    </source>
</evidence>
<protein>
    <recommendedName>
        <fullName evidence="4">Large ribosomal subunit protein uL13</fullName>
    </recommendedName>
</protein>
<dbReference type="STRING" id="1802525.A2975_03940"/>
<dbReference type="GO" id="GO:0017148">
    <property type="term" value="P:negative regulation of translation"/>
    <property type="evidence" value="ECO:0007669"/>
    <property type="project" value="TreeGrafter"/>
</dbReference>
<dbReference type="AlphaFoldDB" id="A0A1F8C1I6"/>
<dbReference type="NCBIfam" id="TIGR01066">
    <property type="entry name" value="rplM_bact"/>
    <property type="match status" value="1"/>
</dbReference>
<dbReference type="Gene3D" id="3.90.1180.10">
    <property type="entry name" value="Ribosomal protein L13"/>
    <property type="match status" value="1"/>
</dbReference>
<evidence type="ECO:0000313" key="5">
    <source>
        <dbReference type="EMBL" id="OGM70197.1"/>
    </source>
</evidence>
<dbReference type="HAMAP" id="MF_01366">
    <property type="entry name" value="Ribosomal_uL13"/>
    <property type="match status" value="1"/>
</dbReference>
<dbReference type="GO" id="GO:0006412">
    <property type="term" value="P:translation"/>
    <property type="evidence" value="ECO:0007669"/>
    <property type="project" value="UniProtKB-UniRule"/>
</dbReference>
<evidence type="ECO:0000256" key="2">
    <source>
        <dbReference type="ARBA" id="ARBA00022980"/>
    </source>
</evidence>
<sequence length="125" mass="14268">MKTYQPKAKEIERERHLIDAKGKILGRLASTIAQLLMGKHKVKYAPHLDMGDFVVVTNAGSVKVTGKKEEKKVYYKHSGYPGGFKEVAYAKLKAEQPTKIIKLAVKRMLPDNKLRKNRMARLKFE</sequence>
<dbReference type="PANTHER" id="PTHR11545:SF2">
    <property type="entry name" value="LARGE RIBOSOMAL SUBUNIT PROTEIN UL13M"/>
    <property type="match status" value="1"/>
</dbReference>
<dbReference type="GO" id="GO:0022625">
    <property type="term" value="C:cytosolic large ribosomal subunit"/>
    <property type="evidence" value="ECO:0007669"/>
    <property type="project" value="TreeGrafter"/>
</dbReference>
<gene>
    <name evidence="4" type="primary">rplM</name>
    <name evidence="5" type="ORF">A2975_03940</name>
</gene>
<dbReference type="InterPro" id="IPR036899">
    <property type="entry name" value="Ribosomal_uL13_sf"/>
</dbReference>
<dbReference type="InterPro" id="IPR005822">
    <property type="entry name" value="Ribosomal_uL13"/>
</dbReference>
<dbReference type="SUPFAM" id="SSF52161">
    <property type="entry name" value="Ribosomal protein L13"/>
    <property type="match status" value="1"/>
</dbReference>
<dbReference type="CDD" id="cd00392">
    <property type="entry name" value="Ribosomal_L13"/>
    <property type="match status" value="1"/>
</dbReference>
<dbReference type="Proteomes" id="UP000178429">
    <property type="component" value="Unassembled WGS sequence"/>
</dbReference>
<evidence type="ECO:0000256" key="1">
    <source>
        <dbReference type="ARBA" id="ARBA00006227"/>
    </source>
</evidence>
<keyword evidence="3 4" id="KW-0687">Ribonucleoprotein</keyword>